<dbReference type="Proteomes" id="UP000821853">
    <property type="component" value="Chromosome 3"/>
</dbReference>
<proteinExistence type="predicted"/>
<evidence type="ECO:0000259" key="1">
    <source>
        <dbReference type="PROSITE" id="PS50879"/>
    </source>
</evidence>
<dbReference type="InterPro" id="IPR002156">
    <property type="entry name" value="RNaseH_domain"/>
</dbReference>
<protein>
    <recommendedName>
        <fullName evidence="1">RNase H type-1 domain-containing protein</fullName>
    </recommendedName>
</protein>
<gene>
    <name evidence="2" type="ORF">HPB48_010705</name>
</gene>
<name>A0A9J6G9L1_HAELO</name>
<dbReference type="GO" id="GO:0004523">
    <property type="term" value="F:RNA-DNA hybrid ribonuclease activity"/>
    <property type="evidence" value="ECO:0007669"/>
    <property type="project" value="InterPro"/>
</dbReference>
<dbReference type="OMA" id="EACALTN"/>
<evidence type="ECO:0000313" key="3">
    <source>
        <dbReference type="Proteomes" id="UP000821853"/>
    </source>
</evidence>
<reference evidence="2 3" key="1">
    <citation type="journal article" date="2020" name="Cell">
        <title>Large-Scale Comparative Analyses of Tick Genomes Elucidate Their Genetic Diversity and Vector Capacities.</title>
        <authorList>
            <consortium name="Tick Genome and Microbiome Consortium (TIGMIC)"/>
            <person name="Jia N."/>
            <person name="Wang J."/>
            <person name="Shi W."/>
            <person name="Du L."/>
            <person name="Sun Y."/>
            <person name="Zhan W."/>
            <person name="Jiang J.F."/>
            <person name="Wang Q."/>
            <person name="Zhang B."/>
            <person name="Ji P."/>
            <person name="Bell-Sakyi L."/>
            <person name="Cui X.M."/>
            <person name="Yuan T.T."/>
            <person name="Jiang B.G."/>
            <person name="Yang W.F."/>
            <person name="Lam T.T."/>
            <person name="Chang Q.C."/>
            <person name="Ding S.J."/>
            <person name="Wang X.J."/>
            <person name="Zhu J.G."/>
            <person name="Ruan X.D."/>
            <person name="Zhao L."/>
            <person name="Wei J.T."/>
            <person name="Ye R.Z."/>
            <person name="Que T.C."/>
            <person name="Du C.H."/>
            <person name="Zhou Y.H."/>
            <person name="Cheng J.X."/>
            <person name="Dai P.F."/>
            <person name="Guo W.B."/>
            <person name="Han X.H."/>
            <person name="Huang E.J."/>
            <person name="Li L.F."/>
            <person name="Wei W."/>
            <person name="Gao Y.C."/>
            <person name="Liu J.Z."/>
            <person name="Shao H.Z."/>
            <person name="Wang X."/>
            <person name="Wang C.C."/>
            <person name="Yang T.C."/>
            <person name="Huo Q.B."/>
            <person name="Li W."/>
            <person name="Chen H.Y."/>
            <person name="Chen S.E."/>
            <person name="Zhou L.G."/>
            <person name="Ni X.B."/>
            <person name="Tian J.H."/>
            <person name="Sheng Y."/>
            <person name="Liu T."/>
            <person name="Pan Y.S."/>
            <person name="Xia L.Y."/>
            <person name="Li J."/>
            <person name="Zhao F."/>
            <person name="Cao W.C."/>
        </authorList>
    </citation>
    <scope>NUCLEOTIDE SEQUENCE [LARGE SCALE GENOMIC DNA]</scope>
    <source>
        <strain evidence="2">HaeL-2018</strain>
    </source>
</reference>
<comment type="caution">
    <text evidence="2">The sequence shown here is derived from an EMBL/GenBank/DDBJ whole genome shotgun (WGS) entry which is preliminary data.</text>
</comment>
<evidence type="ECO:0000313" key="2">
    <source>
        <dbReference type="EMBL" id="KAH9372170.1"/>
    </source>
</evidence>
<keyword evidence="3" id="KW-1185">Reference proteome</keyword>
<dbReference type="PROSITE" id="PS50879">
    <property type="entry name" value="RNASE_H_1"/>
    <property type="match status" value="1"/>
</dbReference>
<sequence length="108" mass="12322">MENLPTVTLLWVPAHATLEGNEEACALTNQTNLPVAFTDTPGNGGRLLKYWEILNYYREGRRSYPGPHQSLDRKQAVALRLLQTNSFPIPVLYHQMYPDLCDPKCKFC</sequence>
<dbReference type="AlphaFoldDB" id="A0A9J6G9L1"/>
<dbReference type="VEuPathDB" id="VectorBase:HLOH_053997"/>
<dbReference type="EMBL" id="JABSTR010000005">
    <property type="protein sequence ID" value="KAH9372170.1"/>
    <property type="molecule type" value="Genomic_DNA"/>
</dbReference>
<dbReference type="GO" id="GO:0003676">
    <property type="term" value="F:nucleic acid binding"/>
    <property type="evidence" value="ECO:0007669"/>
    <property type="project" value="InterPro"/>
</dbReference>
<organism evidence="2 3">
    <name type="scientific">Haemaphysalis longicornis</name>
    <name type="common">Bush tick</name>
    <dbReference type="NCBI Taxonomy" id="44386"/>
    <lineage>
        <taxon>Eukaryota</taxon>
        <taxon>Metazoa</taxon>
        <taxon>Ecdysozoa</taxon>
        <taxon>Arthropoda</taxon>
        <taxon>Chelicerata</taxon>
        <taxon>Arachnida</taxon>
        <taxon>Acari</taxon>
        <taxon>Parasitiformes</taxon>
        <taxon>Ixodida</taxon>
        <taxon>Ixodoidea</taxon>
        <taxon>Ixodidae</taxon>
        <taxon>Haemaphysalinae</taxon>
        <taxon>Haemaphysalis</taxon>
    </lineage>
</organism>
<feature type="domain" description="RNase H type-1" evidence="1">
    <location>
        <begin position="1"/>
        <end position="33"/>
    </location>
</feature>
<dbReference type="OrthoDB" id="6497161at2759"/>
<accession>A0A9J6G9L1</accession>